<dbReference type="InterPro" id="IPR040079">
    <property type="entry name" value="Glutathione_S-Trfase"/>
</dbReference>
<dbReference type="SFLD" id="SFLDG01151">
    <property type="entry name" value="Main.2:_Nu-like"/>
    <property type="match status" value="1"/>
</dbReference>
<accession>A0A2T2NJR3</accession>
<dbReference type="SFLD" id="SFLDG00358">
    <property type="entry name" value="Main_(cytGST)"/>
    <property type="match status" value="1"/>
</dbReference>
<reference evidence="5 6" key="1">
    <citation type="journal article" date="2018" name="Front. Microbiol.">
        <title>Genome-Wide Analysis of Corynespora cassiicola Leaf Fall Disease Putative Effectors.</title>
        <authorList>
            <person name="Lopez D."/>
            <person name="Ribeiro S."/>
            <person name="Label P."/>
            <person name="Fumanal B."/>
            <person name="Venisse J.S."/>
            <person name="Kohler A."/>
            <person name="de Oliveira R.R."/>
            <person name="Labutti K."/>
            <person name="Lipzen A."/>
            <person name="Lail K."/>
            <person name="Bauer D."/>
            <person name="Ohm R.A."/>
            <person name="Barry K.W."/>
            <person name="Spatafora J."/>
            <person name="Grigoriev I.V."/>
            <person name="Martin F.M."/>
            <person name="Pujade-Renaud V."/>
        </authorList>
    </citation>
    <scope>NUCLEOTIDE SEQUENCE [LARGE SCALE GENOMIC DNA]</scope>
    <source>
        <strain evidence="5 6">Philippines</strain>
    </source>
</reference>
<proteinExistence type="inferred from homology"/>
<dbReference type="PROSITE" id="PS50404">
    <property type="entry name" value="GST_NTER"/>
    <property type="match status" value="1"/>
</dbReference>
<dbReference type="SFLD" id="SFLDS00019">
    <property type="entry name" value="Glutathione_Transferase_(cytos"/>
    <property type="match status" value="1"/>
</dbReference>
<dbReference type="CDD" id="cd03048">
    <property type="entry name" value="GST_N_Ure2p_like"/>
    <property type="match status" value="1"/>
</dbReference>
<evidence type="ECO:0000259" key="3">
    <source>
        <dbReference type="PROSITE" id="PS50404"/>
    </source>
</evidence>
<dbReference type="AlphaFoldDB" id="A0A2T2NJR3"/>
<organism evidence="5 6">
    <name type="scientific">Corynespora cassiicola Philippines</name>
    <dbReference type="NCBI Taxonomy" id="1448308"/>
    <lineage>
        <taxon>Eukaryota</taxon>
        <taxon>Fungi</taxon>
        <taxon>Dikarya</taxon>
        <taxon>Ascomycota</taxon>
        <taxon>Pezizomycotina</taxon>
        <taxon>Dothideomycetes</taxon>
        <taxon>Pleosporomycetidae</taxon>
        <taxon>Pleosporales</taxon>
        <taxon>Corynesporascaceae</taxon>
        <taxon>Corynespora</taxon>
    </lineage>
</organism>
<gene>
    <name evidence="5" type="ORF">BS50DRAFT_575479</name>
</gene>
<dbReference type="InterPro" id="IPR004046">
    <property type="entry name" value="GST_C"/>
</dbReference>
<dbReference type="InterPro" id="IPR036282">
    <property type="entry name" value="Glutathione-S-Trfase_C_sf"/>
</dbReference>
<dbReference type="Gene3D" id="1.20.1050.10">
    <property type="match status" value="1"/>
</dbReference>
<evidence type="ECO:0000256" key="1">
    <source>
        <dbReference type="ARBA" id="ARBA00007409"/>
    </source>
</evidence>
<dbReference type="InterPro" id="IPR010987">
    <property type="entry name" value="Glutathione-S-Trfase_C-like"/>
</dbReference>
<sequence>MAENTRASGLIADTGIELLTYGTPNGTKASILLEELKQAYGMDYTYQSIDIFQNVQKEPWYTALAPNGRIPVIIDHDKGDHAVMEGITILNYLVQNYDHKHEFWFEDPLEMSTAEQWVAWQHGQLGPMQAQTNYYYRFYENRYAFPTQRFFGEAERLYGILNTRLANRDYIAGNEQGKYSIADMAIFPFVNAAAVGGIDLERFPNVYGWWKRVYERPAVRKALSIPGGTEFPFGIAQVQKMAKDDPKGVEEREGPLRDALKKAQEDFGYIYQSV</sequence>
<dbReference type="OrthoDB" id="422574at2759"/>
<dbReference type="InterPro" id="IPR036249">
    <property type="entry name" value="Thioredoxin-like_sf"/>
</dbReference>
<dbReference type="PROSITE" id="PS50405">
    <property type="entry name" value="GST_CTER"/>
    <property type="match status" value="1"/>
</dbReference>
<dbReference type="GO" id="GO:0016740">
    <property type="term" value="F:transferase activity"/>
    <property type="evidence" value="ECO:0007669"/>
    <property type="project" value="UniProtKB-KW"/>
</dbReference>
<comment type="similarity">
    <text evidence="1 2">Belongs to the GST superfamily.</text>
</comment>
<name>A0A2T2NJR3_CORCC</name>
<evidence type="ECO:0000313" key="5">
    <source>
        <dbReference type="EMBL" id="PSN65486.1"/>
    </source>
</evidence>
<dbReference type="Pfam" id="PF02798">
    <property type="entry name" value="GST_N"/>
    <property type="match status" value="1"/>
</dbReference>
<dbReference type="PANTHER" id="PTHR44051">
    <property type="entry name" value="GLUTATHIONE S-TRANSFERASE-RELATED"/>
    <property type="match status" value="1"/>
</dbReference>
<feature type="domain" description="GST C-terminal" evidence="4">
    <location>
        <begin position="107"/>
        <end position="233"/>
    </location>
</feature>
<dbReference type="Proteomes" id="UP000240883">
    <property type="component" value="Unassembled WGS sequence"/>
</dbReference>
<dbReference type="PANTHER" id="PTHR44051:SF6">
    <property type="entry name" value="GLUTATHIONE S-TRANSFERASE II"/>
    <property type="match status" value="1"/>
</dbReference>
<keyword evidence="5" id="KW-0808">Transferase</keyword>
<keyword evidence="6" id="KW-1185">Reference proteome</keyword>
<dbReference type="SUPFAM" id="SSF47616">
    <property type="entry name" value="GST C-terminal domain-like"/>
    <property type="match status" value="1"/>
</dbReference>
<evidence type="ECO:0000256" key="2">
    <source>
        <dbReference type="RuleBase" id="RU003494"/>
    </source>
</evidence>
<dbReference type="InterPro" id="IPR004045">
    <property type="entry name" value="Glutathione_S-Trfase_N"/>
</dbReference>
<dbReference type="SUPFAM" id="SSF52833">
    <property type="entry name" value="Thioredoxin-like"/>
    <property type="match status" value="1"/>
</dbReference>
<dbReference type="STRING" id="1448308.A0A2T2NJR3"/>
<evidence type="ECO:0000259" key="4">
    <source>
        <dbReference type="PROSITE" id="PS50405"/>
    </source>
</evidence>
<protein>
    <submittedName>
        <fullName evidence="5">Glutathione S-transferase</fullName>
    </submittedName>
</protein>
<evidence type="ECO:0000313" key="6">
    <source>
        <dbReference type="Proteomes" id="UP000240883"/>
    </source>
</evidence>
<dbReference type="Pfam" id="PF00043">
    <property type="entry name" value="GST_C"/>
    <property type="match status" value="1"/>
</dbReference>
<dbReference type="EMBL" id="KZ678137">
    <property type="protein sequence ID" value="PSN65486.1"/>
    <property type="molecule type" value="Genomic_DNA"/>
</dbReference>
<dbReference type="Gene3D" id="3.40.30.10">
    <property type="entry name" value="Glutaredoxin"/>
    <property type="match status" value="1"/>
</dbReference>
<feature type="domain" description="GST N-terminal" evidence="3">
    <location>
        <begin position="17"/>
        <end position="101"/>
    </location>
</feature>